<dbReference type="AlphaFoldDB" id="A0A1Y0EMR1"/>
<dbReference type="KEGG" id="cser:CCO03_08570"/>
<proteinExistence type="predicted"/>
<protein>
    <submittedName>
        <fullName evidence="1">Uncharacterized protein</fullName>
    </submittedName>
</protein>
<name>A0A1Y0EMR1_9BURK</name>
<dbReference type="Proteomes" id="UP000196138">
    <property type="component" value="Chromosome"/>
</dbReference>
<dbReference type="RefSeq" id="WP_087279852.1">
    <property type="nucleotide sequence ID" value="NZ_CP021455.1"/>
</dbReference>
<sequence length="69" mass="7639">MDAKTLLDRMNNAHAPTGICLDEPYAEFLATIAHKLSADELDKLVTFGAALTDMILIPYMRASDWAKVE</sequence>
<keyword evidence="2" id="KW-1185">Reference proteome</keyword>
<evidence type="ECO:0000313" key="2">
    <source>
        <dbReference type="Proteomes" id="UP000196138"/>
    </source>
</evidence>
<gene>
    <name evidence="1" type="ORF">CCO03_08570</name>
</gene>
<accession>A0A1Y0EMR1</accession>
<dbReference type="EMBL" id="CP021455">
    <property type="protein sequence ID" value="ARU04720.1"/>
    <property type="molecule type" value="Genomic_DNA"/>
</dbReference>
<reference evidence="1 2" key="1">
    <citation type="submission" date="2017-05" db="EMBL/GenBank/DDBJ databases">
        <authorList>
            <person name="Song R."/>
            <person name="Chenine A.L."/>
            <person name="Ruprecht R.M."/>
        </authorList>
    </citation>
    <scope>NUCLEOTIDE SEQUENCE [LARGE SCALE GENOMIC DNA]</scope>
    <source>
        <strain evidence="1 2">DSM 26136</strain>
    </source>
</reference>
<evidence type="ECO:0000313" key="1">
    <source>
        <dbReference type="EMBL" id="ARU04720.1"/>
    </source>
</evidence>
<organism evidence="1 2">
    <name type="scientific">Comamonas serinivorans</name>
    <dbReference type="NCBI Taxonomy" id="1082851"/>
    <lineage>
        <taxon>Bacteria</taxon>
        <taxon>Pseudomonadati</taxon>
        <taxon>Pseudomonadota</taxon>
        <taxon>Betaproteobacteria</taxon>
        <taxon>Burkholderiales</taxon>
        <taxon>Comamonadaceae</taxon>
        <taxon>Comamonas</taxon>
    </lineage>
</organism>